<sequence length="88" mass="10209">MQFEVGEKVLLKLRPYRQKTVARRRYEKLVPRYFGPYEVLDKIGAVAYRLKLPQSASIHSVFHVSQLRRAIGEHAVSTELPVTLTEEL</sequence>
<dbReference type="STRING" id="906689.A0A2I0V7X7"/>
<dbReference type="PANTHER" id="PTHR46148:SF52">
    <property type="entry name" value="OS04G0603800 PROTEIN"/>
    <property type="match status" value="1"/>
</dbReference>
<proteinExistence type="predicted"/>
<organism evidence="2 3">
    <name type="scientific">Dendrobium catenatum</name>
    <dbReference type="NCBI Taxonomy" id="906689"/>
    <lineage>
        <taxon>Eukaryota</taxon>
        <taxon>Viridiplantae</taxon>
        <taxon>Streptophyta</taxon>
        <taxon>Embryophyta</taxon>
        <taxon>Tracheophyta</taxon>
        <taxon>Spermatophyta</taxon>
        <taxon>Magnoliopsida</taxon>
        <taxon>Liliopsida</taxon>
        <taxon>Asparagales</taxon>
        <taxon>Orchidaceae</taxon>
        <taxon>Epidendroideae</taxon>
        <taxon>Malaxideae</taxon>
        <taxon>Dendrobiinae</taxon>
        <taxon>Dendrobium</taxon>
    </lineage>
</organism>
<dbReference type="InterPro" id="IPR056924">
    <property type="entry name" value="SH3_Tf2-1"/>
</dbReference>
<gene>
    <name evidence="2" type="ORF">MA16_Dca028671</name>
</gene>
<dbReference type="Proteomes" id="UP000233837">
    <property type="component" value="Unassembled WGS sequence"/>
</dbReference>
<dbReference type="Pfam" id="PF24626">
    <property type="entry name" value="SH3_Tf2-1"/>
    <property type="match status" value="1"/>
</dbReference>
<dbReference type="AlphaFoldDB" id="A0A2I0V7X7"/>
<reference evidence="2 3" key="2">
    <citation type="journal article" date="2017" name="Nature">
        <title>The Apostasia genome and the evolution of orchids.</title>
        <authorList>
            <person name="Zhang G.Q."/>
            <person name="Liu K.W."/>
            <person name="Li Z."/>
            <person name="Lohaus R."/>
            <person name="Hsiao Y.Y."/>
            <person name="Niu S.C."/>
            <person name="Wang J.Y."/>
            <person name="Lin Y.C."/>
            <person name="Xu Q."/>
            <person name="Chen L.J."/>
            <person name="Yoshida K."/>
            <person name="Fujiwara S."/>
            <person name="Wang Z.W."/>
            <person name="Zhang Y.Q."/>
            <person name="Mitsuda N."/>
            <person name="Wang M."/>
            <person name="Liu G.H."/>
            <person name="Pecoraro L."/>
            <person name="Huang H.X."/>
            <person name="Xiao X.J."/>
            <person name="Lin M."/>
            <person name="Wu X.Y."/>
            <person name="Wu W.L."/>
            <person name="Chen Y.Y."/>
            <person name="Chang S.B."/>
            <person name="Sakamoto S."/>
            <person name="Ohme-Takagi M."/>
            <person name="Yagi M."/>
            <person name="Zeng S.J."/>
            <person name="Shen C.Y."/>
            <person name="Yeh C.M."/>
            <person name="Luo Y.B."/>
            <person name="Tsai W.C."/>
            <person name="Van de Peer Y."/>
            <person name="Liu Z.J."/>
        </authorList>
    </citation>
    <scope>NUCLEOTIDE SEQUENCE [LARGE SCALE GENOMIC DNA]</scope>
    <source>
        <tissue evidence="2">The whole plant</tissue>
    </source>
</reference>
<evidence type="ECO:0000313" key="2">
    <source>
        <dbReference type="EMBL" id="PKU59515.1"/>
    </source>
</evidence>
<evidence type="ECO:0000259" key="1">
    <source>
        <dbReference type="Pfam" id="PF24626"/>
    </source>
</evidence>
<name>A0A2I0V7X7_9ASPA</name>
<dbReference type="EMBL" id="KZ505462">
    <property type="protein sequence ID" value="PKU59515.1"/>
    <property type="molecule type" value="Genomic_DNA"/>
</dbReference>
<keyword evidence="3" id="KW-1185">Reference proteome</keyword>
<feature type="domain" description="Tf2-1-like SH3-like" evidence="1">
    <location>
        <begin position="6"/>
        <end position="70"/>
    </location>
</feature>
<protein>
    <recommendedName>
        <fullName evidence="1">Tf2-1-like SH3-like domain-containing protein</fullName>
    </recommendedName>
</protein>
<reference evidence="2 3" key="1">
    <citation type="journal article" date="2016" name="Sci. Rep.">
        <title>The Dendrobium catenatum Lindl. genome sequence provides insights into polysaccharide synthase, floral development and adaptive evolution.</title>
        <authorList>
            <person name="Zhang G.Q."/>
            <person name="Xu Q."/>
            <person name="Bian C."/>
            <person name="Tsai W.C."/>
            <person name="Yeh C.M."/>
            <person name="Liu K.W."/>
            <person name="Yoshida K."/>
            <person name="Zhang L.S."/>
            <person name="Chang S.B."/>
            <person name="Chen F."/>
            <person name="Shi Y."/>
            <person name="Su Y.Y."/>
            <person name="Zhang Y.Q."/>
            <person name="Chen L.J."/>
            <person name="Yin Y."/>
            <person name="Lin M."/>
            <person name="Huang H."/>
            <person name="Deng H."/>
            <person name="Wang Z.W."/>
            <person name="Zhu S.L."/>
            <person name="Zhao X."/>
            <person name="Deng C."/>
            <person name="Niu S.C."/>
            <person name="Huang J."/>
            <person name="Wang M."/>
            <person name="Liu G.H."/>
            <person name="Yang H.J."/>
            <person name="Xiao X.J."/>
            <person name="Hsiao Y.Y."/>
            <person name="Wu W.L."/>
            <person name="Chen Y.Y."/>
            <person name="Mitsuda N."/>
            <person name="Ohme-Takagi M."/>
            <person name="Luo Y.B."/>
            <person name="Van de Peer Y."/>
            <person name="Liu Z.J."/>
        </authorList>
    </citation>
    <scope>NUCLEOTIDE SEQUENCE [LARGE SCALE GENOMIC DNA]</scope>
    <source>
        <tissue evidence="2">The whole plant</tissue>
    </source>
</reference>
<accession>A0A2I0V7X7</accession>
<evidence type="ECO:0000313" key="3">
    <source>
        <dbReference type="Proteomes" id="UP000233837"/>
    </source>
</evidence>
<dbReference type="PANTHER" id="PTHR46148">
    <property type="entry name" value="CHROMO DOMAIN-CONTAINING PROTEIN"/>
    <property type="match status" value="1"/>
</dbReference>